<dbReference type="EC" id="6.3.2.12" evidence="5"/>
<comment type="function">
    <text evidence="1">Functions in two distinct reactions of the de novo folate biosynthetic pathway. Catalyzes the addition of a glutamate residue to dihydropteroate (7,8-dihydropteroate or H2Pte) to form dihydrofolate (7,8-dihydrofolate monoglutamate or H2Pte-Glu). Also catalyzes successive additions of L-glutamate to tetrahydrofolate or 10-formyltetrahydrofolate or 5,10-methylenetetrahydrofolate, leading to folylpolyglutamate derivatives.</text>
</comment>
<evidence type="ECO:0000256" key="5">
    <source>
        <dbReference type="ARBA" id="ARBA00013023"/>
    </source>
</evidence>
<evidence type="ECO:0000256" key="15">
    <source>
        <dbReference type="ARBA" id="ARBA00030592"/>
    </source>
</evidence>
<evidence type="ECO:0000256" key="9">
    <source>
        <dbReference type="ARBA" id="ARBA00022723"/>
    </source>
</evidence>
<dbReference type="RefSeq" id="WP_341673099.1">
    <property type="nucleotide sequence ID" value="NZ_JBBYHV010000001.1"/>
</dbReference>
<keyword evidence="8 21" id="KW-0436">Ligase</keyword>
<feature type="domain" description="Mur ligase C-terminal" evidence="22">
    <location>
        <begin position="323"/>
        <end position="430"/>
    </location>
</feature>
<evidence type="ECO:0000256" key="14">
    <source>
        <dbReference type="ARBA" id="ARBA00030048"/>
    </source>
</evidence>
<evidence type="ECO:0000256" key="2">
    <source>
        <dbReference type="ARBA" id="ARBA00004799"/>
    </source>
</evidence>
<keyword evidence="12" id="KW-0460">Magnesium</keyword>
<proteinExistence type="inferred from homology"/>
<comment type="pathway">
    <text evidence="3">Cofactor biosynthesis; tetrahydrofolylpolyglutamate biosynthesis.</text>
</comment>
<organism evidence="23 24">
    <name type="scientific">Aurantiacibacter gilvus</name>
    <dbReference type="NCBI Taxonomy" id="3139141"/>
    <lineage>
        <taxon>Bacteria</taxon>
        <taxon>Pseudomonadati</taxon>
        <taxon>Pseudomonadota</taxon>
        <taxon>Alphaproteobacteria</taxon>
        <taxon>Sphingomonadales</taxon>
        <taxon>Erythrobacteraceae</taxon>
        <taxon>Aurantiacibacter</taxon>
    </lineage>
</organism>
<evidence type="ECO:0000256" key="8">
    <source>
        <dbReference type="ARBA" id="ARBA00022598"/>
    </source>
</evidence>
<dbReference type="InterPro" id="IPR004101">
    <property type="entry name" value="Mur_ligase_C"/>
</dbReference>
<keyword evidence="24" id="KW-1185">Reference proteome</keyword>
<evidence type="ECO:0000256" key="18">
    <source>
        <dbReference type="ARBA" id="ARBA00047808"/>
    </source>
</evidence>
<comment type="catalytic activity">
    <reaction evidence="18">
        <text>10-formyltetrahydrofolyl-(gamma-L-Glu)(n) + L-glutamate + ATP = 10-formyltetrahydrofolyl-(gamma-L-Glu)(n+1) + ADP + phosphate + H(+)</text>
        <dbReference type="Rhea" id="RHEA:51904"/>
        <dbReference type="Rhea" id="RHEA-COMP:13088"/>
        <dbReference type="Rhea" id="RHEA-COMP:14300"/>
        <dbReference type="ChEBI" id="CHEBI:15378"/>
        <dbReference type="ChEBI" id="CHEBI:29985"/>
        <dbReference type="ChEBI" id="CHEBI:30616"/>
        <dbReference type="ChEBI" id="CHEBI:43474"/>
        <dbReference type="ChEBI" id="CHEBI:134413"/>
        <dbReference type="ChEBI" id="CHEBI:456216"/>
        <dbReference type="EC" id="6.3.2.17"/>
    </reaction>
</comment>
<dbReference type="InterPro" id="IPR018109">
    <property type="entry name" value="Folylpolyglutamate_synth_CS"/>
</dbReference>
<evidence type="ECO:0000256" key="20">
    <source>
        <dbReference type="ARBA" id="ARBA00049161"/>
    </source>
</evidence>
<sequence length="446" mass="47336">MKDFAISDNEAVQRQLDRLGALSLPQGRIGLEVIHQLLARLGNPERSLPPVFHVAGTNGKGSTCAFLRAMLEAQGLTLHVATKPHLVRYNERIRVSGELISDDMLASLLAEVLDTAEDLSPSFFEVTTAATFLAFARESADACVIEVGLGGRFDATNVMVRPAACGIASLGVDHDAFLLNEDPLAPDPKADPLVRIAFEKAGIARALSPLVTQDYPPAVEAQIEKIAALAGAPLHMRGKRWRADTTAGGIAYRDEFGRLDLPLPTMPGAHQADNAALAVAMLRHQQVVPVSEEAMAAGIRSAHWPARLQVLADGPVTKFAPQRQFLLDGGHNPDAANALARYLEGVEQPVDALVGMMAAKDARRFLAIIAPHLASVTAVPIAGNDHVPLDQLADMAREAGVGEVSTADSLMVGLESLPKRDGGTVLLAGSLYLAGKVLAANREYPD</sequence>
<comment type="caution">
    <text evidence="23">The sequence shown here is derived from an EMBL/GenBank/DDBJ whole genome shotgun (WGS) entry which is preliminary data.</text>
</comment>
<evidence type="ECO:0000313" key="23">
    <source>
        <dbReference type="EMBL" id="MEL1250581.1"/>
    </source>
</evidence>
<evidence type="ECO:0000256" key="11">
    <source>
        <dbReference type="ARBA" id="ARBA00022840"/>
    </source>
</evidence>
<dbReference type="PANTHER" id="PTHR11136:SF0">
    <property type="entry name" value="DIHYDROFOLATE SYNTHETASE-RELATED"/>
    <property type="match status" value="1"/>
</dbReference>
<dbReference type="EMBL" id="JBBYHV010000001">
    <property type="protein sequence ID" value="MEL1250581.1"/>
    <property type="molecule type" value="Genomic_DNA"/>
</dbReference>
<reference evidence="23 24" key="1">
    <citation type="submission" date="2024-04" db="EMBL/GenBank/DDBJ databases">
        <title>Aurantiacibacter sp. DGU6 16S ribosomal RNA gene Genome sequencing and assembly.</title>
        <authorList>
            <person name="Park S."/>
        </authorList>
    </citation>
    <scope>NUCLEOTIDE SEQUENCE [LARGE SCALE GENOMIC DNA]</scope>
    <source>
        <strain evidence="23 24">DGU6</strain>
    </source>
</reference>
<keyword evidence="10 21" id="KW-0547">Nucleotide-binding</keyword>
<gene>
    <name evidence="23" type="ORF">AAEO60_07855</name>
</gene>
<evidence type="ECO:0000256" key="16">
    <source>
        <dbReference type="ARBA" id="ARBA00032510"/>
    </source>
</evidence>
<dbReference type="Proteomes" id="UP001497045">
    <property type="component" value="Unassembled WGS sequence"/>
</dbReference>
<protein>
    <recommendedName>
        <fullName evidence="7">Dihydrofolate synthase/folylpolyglutamate synthase</fullName>
        <ecNumber evidence="5">6.3.2.12</ecNumber>
        <ecNumber evidence="6">6.3.2.17</ecNumber>
    </recommendedName>
    <alternativeName>
        <fullName evidence="16">Folylpoly-gamma-glutamate synthetase-dihydrofolate synthetase</fullName>
    </alternativeName>
    <alternativeName>
        <fullName evidence="14">Folylpolyglutamate synthetase</fullName>
    </alternativeName>
    <alternativeName>
        <fullName evidence="15">Tetrahydrofolylpolyglutamate synthase</fullName>
    </alternativeName>
</protein>
<dbReference type="EC" id="6.3.2.17" evidence="6"/>
<dbReference type="InterPro" id="IPR036565">
    <property type="entry name" value="Mur-like_cat_sf"/>
</dbReference>
<keyword evidence="13" id="KW-0289">Folate biosynthesis</keyword>
<dbReference type="PIRSF" id="PIRSF001563">
    <property type="entry name" value="Folylpolyglu_synth"/>
    <property type="match status" value="1"/>
</dbReference>
<comment type="catalytic activity">
    <reaction evidence="19">
        <text>(6R)-5,10-methylenetetrahydrofolyl-(gamma-L-Glu)(n) + L-glutamate + ATP = (6R)-5,10-methylenetetrahydrofolyl-(gamma-L-Glu)(n+1) + ADP + phosphate + H(+)</text>
        <dbReference type="Rhea" id="RHEA:51912"/>
        <dbReference type="Rhea" id="RHEA-COMP:13257"/>
        <dbReference type="Rhea" id="RHEA-COMP:13258"/>
        <dbReference type="ChEBI" id="CHEBI:15378"/>
        <dbReference type="ChEBI" id="CHEBI:29985"/>
        <dbReference type="ChEBI" id="CHEBI:30616"/>
        <dbReference type="ChEBI" id="CHEBI:43474"/>
        <dbReference type="ChEBI" id="CHEBI:136572"/>
        <dbReference type="ChEBI" id="CHEBI:456216"/>
        <dbReference type="EC" id="6.3.2.17"/>
    </reaction>
</comment>
<dbReference type="Pfam" id="PF02875">
    <property type="entry name" value="Mur_ligase_C"/>
    <property type="match status" value="1"/>
</dbReference>
<evidence type="ECO:0000256" key="3">
    <source>
        <dbReference type="ARBA" id="ARBA00005150"/>
    </source>
</evidence>
<evidence type="ECO:0000256" key="21">
    <source>
        <dbReference type="PIRNR" id="PIRNR001563"/>
    </source>
</evidence>
<evidence type="ECO:0000256" key="19">
    <source>
        <dbReference type="ARBA" id="ARBA00049035"/>
    </source>
</evidence>
<dbReference type="PANTHER" id="PTHR11136">
    <property type="entry name" value="FOLYLPOLYGLUTAMATE SYNTHASE-RELATED"/>
    <property type="match status" value="1"/>
</dbReference>
<comment type="pathway">
    <text evidence="2">Cofactor biosynthesis; tetrahydrofolate biosynthesis; 7,8-dihydrofolate from 2-amino-4-hydroxy-6-hydroxymethyl-7,8-dihydropteridine diphosphate and 4-aminobenzoate: step 2/2.</text>
</comment>
<evidence type="ECO:0000259" key="22">
    <source>
        <dbReference type="Pfam" id="PF02875"/>
    </source>
</evidence>
<evidence type="ECO:0000313" key="24">
    <source>
        <dbReference type="Proteomes" id="UP001497045"/>
    </source>
</evidence>
<keyword evidence="11 21" id="KW-0067">ATP-binding</keyword>
<evidence type="ECO:0000256" key="13">
    <source>
        <dbReference type="ARBA" id="ARBA00022909"/>
    </source>
</evidence>
<dbReference type="NCBIfam" id="TIGR01499">
    <property type="entry name" value="folC"/>
    <property type="match status" value="1"/>
</dbReference>
<keyword evidence="9" id="KW-0479">Metal-binding</keyword>
<evidence type="ECO:0000256" key="10">
    <source>
        <dbReference type="ARBA" id="ARBA00022741"/>
    </source>
</evidence>
<dbReference type="GO" id="GO:0016874">
    <property type="term" value="F:ligase activity"/>
    <property type="evidence" value="ECO:0007669"/>
    <property type="project" value="UniProtKB-KW"/>
</dbReference>
<evidence type="ECO:0000256" key="4">
    <source>
        <dbReference type="ARBA" id="ARBA00008276"/>
    </source>
</evidence>
<comment type="catalytic activity">
    <reaction evidence="17">
        <text>(6S)-5,6,7,8-tetrahydrofolyl-(gamma-L-Glu)(n) + L-glutamate + ATP = (6S)-5,6,7,8-tetrahydrofolyl-(gamma-L-Glu)(n+1) + ADP + phosphate + H(+)</text>
        <dbReference type="Rhea" id="RHEA:10580"/>
        <dbReference type="Rhea" id="RHEA-COMP:14738"/>
        <dbReference type="Rhea" id="RHEA-COMP:14740"/>
        <dbReference type="ChEBI" id="CHEBI:15378"/>
        <dbReference type="ChEBI" id="CHEBI:29985"/>
        <dbReference type="ChEBI" id="CHEBI:30616"/>
        <dbReference type="ChEBI" id="CHEBI:43474"/>
        <dbReference type="ChEBI" id="CHEBI:141005"/>
        <dbReference type="ChEBI" id="CHEBI:456216"/>
        <dbReference type="EC" id="6.3.2.17"/>
    </reaction>
</comment>
<evidence type="ECO:0000256" key="6">
    <source>
        <dbReference type="ARBA" id="ARBA00013025"/>
    </source>
</evidence>
<dbReference type="InterPro" id="IPR036615">
    <property type="entry name" value="Mur_ligase_C_dom_sf"/>
</dbReference>
<dbReference type="SUPFAM" id="SSF53244">
    <property type="entry name" value="MurD-like peptide ligases, peptide-binding domain"/>
    <property type="match status" value="1"/>
</dbReference>
<dbReference type="Gene3D" id="3.40.1190.10">
    <property type="entry name" value="Mur-like, catalytic domain"/>
    <property type="match status" value="1"/>
</dbReference>
<dbReference type="SUPFAM" id="SSF53623">
    <property type="entry name" value="MurD-like peptide ligases, catalytic domain"/>
    <property type="match status" value="1"/>
</dbReference>
<comment type="catalytic activity">
    <reaction evidence="20">
        <text>7,8-dihydropteroate + L-glutamate + ATP = 7,8-dihydrofolate + ADP + phosphate + H(+)</text>
        <dbReference type="Rhea" id="RHEA:23584"/>
        <dbReference type="ChEBI" id="CHEBI:15378"/>
        <dbReference type="ChEBI" id="CHEBI:17839"/>
        <dbReference type="ChEBI" id="CHEBI:29985"/>
        <dbReference type="ChEBI" id="CHEBI:30616"/>
        <dbReference type="ChEBI" id="CHEBI:43474"/>
        <dbReference type="ChEBI" id="CHEBI:57451"/>
        <dbReference type="ChEBI" id="CHEBI:456216"/>
        <dbReference type="EC" id="6.3.2.12"/>
    </reaction>
</comment>
<evidence type="ECO:0000256" key="12">
    <source>
        <dbReference type="ARBA" id="ARBA00022842"/>
    </source>
</evidence>
<evidence type="ECO:0000256" key="17">
    <source>
        <dbReference type="ARBA" id="ARBA00047493"/>
    </source>
</evidence>
<evidence type="ECO:0000256" key="7">
    <source>
        <dbReference type="ARBA" id="ARBA00019357"/>
    </source>
</evidence>
<evidence type="ECO:0000256" key="1">
    <source>
        <dbReference type="ARBA" id="ARBA00002714"/>
    </source>
</evidence>
<accession>A0ABU9IDU1</accession>
<dbReference type="Gene3D" id="3.90.190.20">
    <property type="entry name" value="Mur ligase, C-terminal domain"/>
    <property type="match status" value="1"/>
</dbReference>
<name>A0ABU9IDU1_9SPHN</name>
<dbReference type="InterPro" id="IPR001645">
    <property type="entry name" value="Folylpolyglutamate_synth"/>
</dbReference>
<dbReference type="PROSITE" id="PS01012">
    <property type="entry name" value="FOLYLPOLYGLU_SYNT_2"/>
    <property type="match status" value="1"/>
</dbReference>
<comment type="similarity">
    <text evidence="4 21">Belongs to the folylpolyglutamate synthase family.</text>
</comment>